<keyword evidence="2" id="KW-1185">Reference proteome</keyword>
<sequence>MAQNNDNTLDDIEEMEQGIAKEEKFVNLMAKLNKTIFEETIAALVHSPDPPTTLMFQSLKLKLSTKEKIVIANRCLILKNISFEECEEMQDEPLAKIFGIFTKILSIDFIKCIVVSDIRVEINRISKFSDLKSDFLKRIRPAHRIEPSETLRLLKGVQTIGDVENIVLELQKLEKPFDKVVADKNYDVETKKTILEKLK</sequence>
<name>A0A9P1I3M6_9PELO</name>
<accession>A0A9P1I3M6</accession>
<dbReference type="EMBL" id="CANHGI010000001">
    <property type="protein sequence ID" value="CAI5437485.1"/>
    <property type="molecule type" value="Genomic_DNA"/>
</dbReference>
<organism evidence="1 2">
    <name type="scientific">Caenorhabditis angaria</name>
    <dbReference type="NCBI Taxonomy" id="860376"/>
    <lineage>
        <taxon>Eukaryota</taxon>
        <taxon>Metazoa</taxon>
        <taxon>Ecdysozoa</taxon>
        <taxon>Nematoda</taxon>
        <taxon>Chromadorea</taxon>
        <taxon>Rhabditida</taxon>
        <taxon>Rhabditina</taxon>
        <taxon>Rhabditomorpha</taxon>
        <taxon>Rhabditoidea</taxon>
        <taxon>Rhabditidae</taxon>
        <taxon>Peloderinae</taxon>
        <taxon>Caenorhabditis</taxon>
    </lineage>
</organism>
<dbReference type="Proteomes" id="UP001152747">
    <property type="component" value="Unassembled WGS sequence"/>
</dbReference>
<reference evidence="1" key="1">
    <citation type="submission" date="2022-11" db="EMBL/GenBank/DDBJ databases">
        <authorList>
            <person name="Kikuchi T."/>
        </authorList>
    </citation>
    <scope>NUCLEOTIDE SEQUENCE</scope>
    <source>
        <strain evidence="1">PS1010</strain>
    </source>
</reference>
<protein>
    <submittedName>
        <fullName evidence="1">Uncharacterized protein</fullName>
    </submittedName>
</protein>
<evidence type="ECO:0000313" key="1">
    <source>
        <dbReference type="EMBL" id="CAI5437485.1"/>
    </source>
</evidence>
<gene>
    <name evidence="1" type="ORF">CAMP_LOCUS122</name>
</gene>
<proteinExistence type="predicted"/>
<dbReference type="AlphaFoldDB" id="A0A9P1I3M6"/>
<comment type="caution">
    <text evidence="1">The sequence shown here is derived from an EMBL/GenBank/DDBJ whole genome shotgun (WGS) entry which is preliminary data.</text>
</comment>
<evidence type="ECO:0000313" key="2">
    <source>
        <dbReference type="Proteomes" id="UP001152747"/>
    </source>
</evidence>